<protein>
    <submittedName>
        <fullName evidence="1">P22 coat protein - protein 5 domain protein</fullName>
    </submittedName>
</protein>
<dbReference type="Proteomes" id="UP000539146">
    <property type="component" value="Unassembled WGS sequence"/>
</dbReference>
<accession>A0A850DTC1</accession>
<name>A0A850DTC1_9MICO</name>
<sequence>MAFVHFRPTIWSSLLLVALRKSLVYSAFINRDYEGEIAEAGDSVRITSVGRPTIGTYVPYQTSINPEQLADSSRTLIVDQSKYFAFEVDDIDARQAKGNVLPQLMDEAAFGFADVVDQYLASFYTSIQAQNQIGSITISAATPADAYDKVLVPAKVKLDEANVATQGRSIAVSPAFHGVLLRDPRFVKVNESGTSDGLRNGMVGRAAGFDILLSNNTPTTTGQEKVFMGGNNRAITFAEQINKVEPYRPQDSFSDAVKGLLLFGAKNVRPDSLVSANVTVTA</sequence>
<dbReference type="EMBL" id="JABMCG010000095">
    <property type="protein sequence ID" value="NUU27909.1"/>
    <property type="molecule type" value="Genomic_DNA"/>
</dbReference>
<evidence type="ECO:0000313" key="2">
    <source>
        <dbReference type="Proteomes" id="UP000539146"/>
    </source>
</evidence>
<organism evidence="1 2">
    <name type="scientific">Curtobacterium citreum</name>
    <dbReference type="NCBI Taxonomy" id="2036"/>
    <lineage>
        <taxon>Bacteria</taxon>
        <taxon>Bacillati</taxon>
        <taxon>Actinomycetota</taxon>
        <taxon>Actinomycetes</taxon>
        <taxon>Micrococcales</taxon>
        <taxon>Microbacteriaceae</taxon>
        <taxon>Curtobacterium</taxon>
    </lineage>
</organism>
<dbReference type="RefSeq" id="WP_175325740.1">
    <property type="nucleotide sequence ID" value="NZ_BAAAWP010000001.1"/>
</dbReference>
<proteinExistence type="predicted"/>
<keyword evidence="1" id="KW-0946">Virion</keyword>
<comment type="caution">
    <text evidence="1">The sequence shown here is derived from an EMBL/GenBank/DDBJ whole genome shotgun (WGS) entry which is preliminary data.</text>
</comment>
<keyword evidence="1" id="KW-0167">Capsid protein</keyword>
<dbReference type="AlphaFoldDB" id="A0A850DTC1"/>
<gene>
    <name evidence="1" type="ORF">HP467_07260</name>
</gene>
<reference evidence="1 2" key="1">
    <citation type="submission" date="2020-05" db="EMBL/GenBank/DDBJ databases">
        <title>Genome Sequencing of Type Strains.</title>
        <authorList>
            <person name="Lemaire J.F."/>
            <person name="Inderbitzin P."/>
            <person name="Gregorio O.A."/>
            <person name="Collins S.B."/>
            <person name="Wespe N."/>
            <person name="Knight-Connoni V."/>
        </authorList>
    </citation>
    <scope>NUCLEOTIDE SEQUENCE [LARGE SCALE GENOMIC DNA]</scope>
    <source>
        <strain evidence="1 2">DSM 20512</strain>
    </source>
</reference>
<evidence type="ECO:0000313" key="1">
    <source>
        <dbReference type="EMBL" id="NUU27909.1"/>
    </source>
</evidence>